<keyword evidence="1" id="KW-0880">Kelch repeat</keyword>
<evidence type="ECO:0000313" key="4">
    <source>
        <dbReference type="EnsemblProtists" id="EOD03945"/>
    </source>
</evidence>
<feature type="domain" description="F-box" evidence="3">
    <location>
        <begin position="13"/>
        <end position="51"/>
    </location>
</feature>
<dbReference type="OMA" id="DARWGHS"/>
<dbReference type="Gene3D" id="2.120.10.80">
    <property type="entry name" value="Kelch-type beta propeller"/>
    <property type="match status" value="2"/>
</dbReference>
<evidence type="ECO:0000313" key="5">
    <source>
        <dbReference type="Proteomes" id="UP000013827"/>
    </source>
</evidence>
<dbReference type="SUPFAM" id="SSF117281">
    <property type="entry name" value="Kelch motif"/>
    <property type="match status" value="1"/>
</dbReference>
<accession>A0A0D3HY60</accession>
<dbReference type="Pfam" id="PF01344">
    <property type="entry name" value="Kelch_1"/>
    <property type="match status" value="1"/>
</dbReference>
<reference evidence="5" key="1">
    <citation type="journal article" date="2013" name="Nature">
        <title>Pan genome of the phytoplankton Emiliania underpins its global distribution.</title>
        <authorList>
            <person name="Read B.A."/>
            <person name="Kegel J."/>
            <person name="Klute M.J."/>
            <person name="Kuo A."/>
            <person name="Lefebvre S.C."/>
            <person name="Maumus F."/>
            <person name="Mayer C."/>
            <person name="Miller J."/>
            <person name="Monier A."/>
            <person name="Salamov A."/>
            <person name="Young J."/>
            <person name="Aguilar M."/>
            <person name="Claverie J.M."/>
            <person name="Frickenhaus S."/>
            <person name="Gonzalez K."/>
            <person name="Herman E.K."/>
            <person name="Lin Y.C."/>
            <person name="Napier J."/>
            <person name="Ogata H."/>
            <person name="Sarno A.F."/>
            <person name="Shmutz J."/>
            <person name="Schroeder D."/>
            <person name="de Vargas C."/>
            <person name="Verret F."/>
            <person name="von Dassow P."/>
            <person name="Valentin K."/>
            <person name="Van de Peer Y."/>
            <person name="Wheeler G."/>
            <person name="Dacks J.B."/>
            <person name="Delwiche C.F."/>
            <person name="Dyhrman S.T."/>
            <person name="Glockner G."/>
            <person name="John U."/>
            <person name="Richards T."/>
            <person name="Worden A.Z."/>
            <person name="Zhang X."/>
            <person name="Grigoriev I.V."/>
            <person name="Allen A.E."/>
            <person name="Bidle K."/>
            <person name="Borodovsky M."/>
            <person name="Bowler C."/>
            <person name="Brownlee C."/>
            <person name="Cock J.M."/>
            <person name="Elias M."/>
            <person name="Gladyshev V.N."/>
            <person name="Groth M."/>
            <person name="Guda C."/>
            <person name="Hadaegh A."/>
            <person name="Iglesias-Rodriguez M.D."/>
            <person name="Jenkins J."/>
            <person name="Jones B.M."/>
            <person name="Lawson T."/>
            <person name="Leese F."/>
            <person name="Lindquist E."/>
            <person name="Lobanov A."/>
            <person name="Lomsadze A."/>
            <person name="Malik S.B."/>
            <person name="Marsh M.E."/>
            <person name="Mackinder L."/>
            <person name="Mock T."/>
            <person name="Mueller-Roeber B."/>
            <person name="Pagarete A."/>
            <person name="Parker M."/>
            <person name="Probert I."/>
            <person name="Quesneville H."/>
            <person name="Raines C."/>
            <person name="Rensing S.A."/>
            <person name="Riano-Pachon D.M."/>
            <person name="Richier S."/>
            <person name="Rokitta S."/>
            <person name="Shiraiwa Y."/>
            <person name="Soanes D.M."/>
            <person name="van der Giezen M."/>
            <person name="Wahlund T.M."/>
            <person name="Williams B."/>
            <person name="Wilson W."/>
            <person name="Wolfe G."/>
            <person name="Wurch L.L."/>
        </authorList>
    </citation>
    <scope>NUCLEOTIDE SEQUENCE</scope>
</reference>
<dbReference type="AlphaFoldDB" id="A0A0D3HY60"/>
<evidence type="ECO:0000259" key="3">
    <source>
        <dbReference type="Pfam" id="PF12937"/>
    </source>
</evidence>
<dbReference type="InterPro" id="IPR006652">
    <property type="entry name" value="Kelch_1"/>
</dbReference>
<dbReference type="Pfam" id="PF24681">
    <property type="entry name" value="Kelch_KLHDC2_KLHL20_DRC7"/>
    <property type="match status" value="1"/>
</dbReference>
<dbReference type="Pfam" id="PF12937">
    <property type="entry name" value="F-box-like"/>
    <property type="match status" value="1"/>
</dbReference>
<sequence length="459" mass="50300">MSTTGALILRLSDDLVLHVFSFLRAEMLARVCALSRRMCAIASEDLLWYGLLCEELGHGRLPGPSMSHVVGEWRRRWIAWRRLEVVGCETRSVQGEEEEARFLHRAACPTGRLMYVFGGQGEAGEFNDMWVLDKRVALSEATAPGSPPRARRRAWRRVEVPSDTPAPVQRQSATLTAVGSQLLMFGGRWGESVFLNDAWLYDTLRGRWQCVHESEETYAELEAPPPRADQPCPRWAHSAVRFGRRVLVFGGSAPGRCFSDLHWFDLATCKWSRVAPEGRSPAQRSGHCACAVGDASMFVFGGNTTRASFNDLWEFQVDLNRWRPIKGSGAAPSGRVGHTITSVGSRLLVLGGREYATNQFDRVLHAFDTSTRRWSQVPLRQRGAAAGQGASCAAAESESEEASVPVLRTGHSTDAFEGKLLVFGGLCNDGSYLGDVTAVHLIEPKAPADRTAAAAATAA</sequence>
<name>A0A0D3HY60_EMIH1</name>
<dbReference type="GeneID" id="17250000"/>
<dbReference type="eggNOG" id="KOG0379">
    <property type="taxonomic scope" value="Eukaryota"/>
</dbReference>
<dbReference type="EnsemblProtists" id="EOD03945">
    <property type="protein sequence ID" value="EOD03945"/>
    <property type="gene ID" value="EMIHUDRAFT_108057"/>
</dbReference>
<keyword evidence="5" id="KW-1185">Reference proteome</keyword>
<evidence type="ECO:0000256" key="2">
    <source>
        <dbReference type="ARBA" id="ARBA00022737"/>
    </source>
</evidence>
<dbReference type="InterPro" id="IPR036047">
    <property type="entry name" value="F-box-like_dom_sf"/>
</dbReference>
<dbReference type="RefSeq" id="XP_005756374.1">
    <property type="nucleotide sequence ID" value="XM_005756317.1"/>
</dbReference>
<protein>
    <recommendedName>
        <fullName evidence="3">F-box domain-containing protein</fullName>
    </recommendedName>
</protein>
<dbReference type="InterPro" id="IPR001810">
    <property type="entry name" value="F-box_dom"/>
</dbReference>
<dbReference type="HOGENOM" id="CLU_596474_0_0_1"/>
<dbReference type="Proteomes" id="UP000013827">
    <property type="component" value="Unassembled WGS sequence"/>
</dbReference>
<evidence type="ECO:0000256" key="1">
    <source>
        <dbReference type="ARBA" id="ARBA00022441"/>
    </source>
</evidence>
<reference evidence="4" key="2">
    <citation type="submission" date="2024-10" db="UniProtKB">
        <authorList>
            <consortium name="EnsemblProtists"/>
        </authorList>
    </citation>
    <scope>IDENTIFICATION</scope>
</reference>
<dbReference type="SUPFAM" id="SSF81383">
    <property type="entry name" value="F-box domain"/>
    <property type="match status" value="1"/>
</dbReference>
<dbReference type="Gene3D" id="1.20.1280.50">
    <property type="match status" value="1"/>
</dbReference>
<dbReference type="STRING" id="2903.R1CNV6"/>
<organism evidence="4 5">
    <name type="scientific">Emiliania huxleyi (strain CCMP1516)</name>
    <dbReference type="NCBI Taxonomy" id="280463"/>
    <lineage>
        <taxon>Eukaryota</taxon>
        <taxon>Haptista</taxon>
        <taxon>Haptophyta</taxon>
        <taxon>Prymnesiophyceae</taxon>
        <taxon>Isochrysidales</taxon>
        <taxon>Noelaerhabdaceae</taxon>
        <taxon>Emiliania</taxon>
    </lineage>
</organism>
<dbReference type="SMART" id="SM00612">
    <property type="entry name" value="Kelch"/>
    <property type="match status" value="3"/>
</dbReference>
<keyword evidence="2" id="KW-0677">Repeat</keyword>
<dbReference type="KEGG" id="ehx:EMIHUDRAFT_108057"/>
<dbReference type="InterPro" id="IPR015915">
    <property type="entry name" value="Kelch-typ_b-propeller"/>
</dbReference>
<dbReference type="PaxDb" id="2903-EOD03945"/>
<dbReference type="PANTHER" id="PTHR46093">
    <property type="entry name" value="ACYL-COA-BINDING DOMAIN-CONTAINING PROTEIN 5"/>
    <property type="match status" value="1"/>
</dbReference>
<proteinExistence type="predicted"/>
<dbReference type="PANTHER" id="PTHR46093:SF18">
    <property type="entry name" value="FIBRONECTIN TYPE-III DOMAIN-CONTAINING PROTEIN"/>
    <property type="match status" value="1"/>
</dbReference>